<feature type="chain" id="PRO_5046711722" description="Lipoprotein" evidence="2">
    <location>
        <begin position="26"/>
        <end position="105"/>
    </location>
</feature>
<evidence type="ECO:0000313" key="3">
    <source>
        <dbReference type="EMBL" id="MFA1773356.1"/>
    </source>
</evidence>
<feature type="region of interest" description="Disordered" evidence="1">
    <location>
        <begin position="21"/>
        <end position="105"/>
    </location>
</feature>
<dbReference type="Proteomes" id="UP001570846">
    <property type="component" value="Unassembled WGS sequence"/>
</dbReference>
<evidence type="ECO:0000256" key="2">
    <source>
        <dbReference type="SAM" id="SignalP"/>
    </source>
</evidence>
<protein>
    <recommendedName>
        <fullName evidence="5">Lipoprotein</fullName>
    </recommendedName>
</protein>
<evidence type="ECO:0000313" key="4">
    <source>
        <dbReference type="Proteomes" id="UP001570846"/>
    </source>
</evidence>
<feature type="compositionally biased region" description="Basic and acidic residues" evidence="1">
    <location>
        <begin position="53"/>
        <end position="95"/>
    </location>
</feature>
<accession>A0ABV4RJM2</accession>
<dbReference type="EMBL" id="JBGOGF010000012">
    <property type="protein sequence ID" value="MFA1773356.1"/>
    <property type="molecule type" value="Genomic_DNA"/>
</dbReference>
<proteinExistence type="predicted"/>
<evidence type="ECO:0008006" key="5">
    <source>
        <dbReference type="Google" id="ProtNLM"/>
    </source>
</evidence>
<keyword evidence="2" id="KW-0732">Signal</keyword>
<evidence type="ECO:0000256" key="1">
    <source>
        <dbReference type="SAM" id="MobiDB-lite"/>
    </source>
</evidence>
<sequence length="105" mass="11288">MMIKNTLSVFALAGALMLASCSSEPSDLRPETKVSADSVPPGMRNNTSNIDNGRSEAEVTRPDVNINHDEHENQTKPGAEKGTRPEQKSVNKEAVENNAAGKVQQ</sequence>
<name>A0ABV4RJM2_9BACT</name>
<reference evidence="3 4" key="1">
    <citation type="submission" date="2024-08" db="EMBL/GenBank/DDBJ databases">
        <authorList>
            <person name="Wei W."/>
        </authorList>
    </citation>
    <scope>NUCLEOTIDE SEQUENCE [LARGE SCALE GENOMIC DNA]</scope>
    <source>
        <strain evidence="3 4">XU2</strain>
    </source>
</reference>
<gene>
    <name evidence="3" type="ORF">ACD591_18800</name>
</gene>
<organism evidence="3 4">
    <name type="scientific">Rufibacter glacialis</name>
    <dbReference type="NCBI Taxonomy" id="1259555"/>
    <lineage>
        <taxon>Bacteria</taxon>
        <taxon>Pseudomonadati</taxon>
        <taxon>Bacteroidota</taxon>
        <taxon>Cytophagia</taxon>
        <taxon>Cytophagales</taxon>
        <taxon>Hymenobacteraceae</taxon>
        <taxon>Rufibacter</taxon>
    </lineage>
</organism>
<feature type="signal peptide" evidence="2">
    <location>
        <begin position="1"/>
        <end position="25"/>
    </location>
</feature>
<dbReference type="PROSITE" id="PS51257">
    <property type="entry name" value="PROKAR_LIPOPROTEIN"/>
    <property type="match status" value="1"/>
</dbReference>
<comment type="caution">
    <text evidence="3">The sequence shown here is derived from an EMBL/GenBank/DDBJ whole genome shotgun (WGS) entry which is preliminary data.</text>
</comment>
<keyword evidence="4" id="KW-1185">Reference proteome</keyword>
<dbReference type="RefSeq" id="WP_192576570.1">
    <property type="nucleotide sequence ID" value="NZ_BMMG01000010.1"/>
</dbReference>